<proteinExistence type="predicted"/>
<name>A0A385Z277_9PSED</name>
<dbReference type="KEGG" id="pcav:D3880_12875"/>
<dbReference type="AlphaFoldDB" id="A0A385Z277"/>
<evidence type="ECO:0000313" key="3">
    <source>
        <dbReference type="Proteomes" id="UP000265560"/>
    </source>
</evidence>
<dbReference type="EMBL" id="CP032419">
    <property type="protein sequence ID" value="AYC33186.1"/>
    <property type="molecule type" value="Genomic_DNA"/>
</dbReference>
<evidence type="ECO:0000313" key="2">
    <source>
        <dbReference type="EMBL" id="AYC33186.1"/>
    </source>
</evidence>
<dbReference type="Proteomes" id="UP000265560">
    <property type="component" value="Chromosome"/>
</dbReference>
<protein>
    <submittedName>
        <fullName evidence="2">Uncharacterized protein</fullName>
    </submittedName>
</protein>
<keyword evidence="3" id="KW-1185">Reference proteome</keyword>
<organism evidence="2 3">
    <name type="scientific">Pseudomonas cavernae</name>
    <dbReference type="NCBI Taxonomy" id="2320867"/>
    <lineage>
        <taxon>Bacteria</taxon>
        <taxon>Pseudomonadati</taxon>
        <taxon>Pseudomonadota</taxon>
        <taxon>Gammaproteobacteria</taxon>
        <taxon>Pseudomonadales</taxon>
        <taxon>Pseudomonadaceae</taxon>
        <taxon>Pseudomonas</taxon>
    </lineage>
</organism>
<gene>
    <name evidence="2" type="ORF">D3880_12875</name>
</gene>
<feature type="region of interest" description="Disordered" evidence="1">
    <location>
        <begin position="34"/>
        <end position="61"/>
    </location>
</feature>
<dbReference type="OrthoDB" id="7026901at2"/>
<feature type="compositionally biased region" description="Basic and acidic residues" evidence="1">
    <location>
        <begin position="38"/>
        <end position="61"/>
    </location>
</feature>
<accession>A0A385Z277</accession>
<evidence type="ECO:0000256" key="1">
    <source>
        <dbReference type="SAM" id="MobiDB-lite"/>
    </source>
</evidence>
<reference evidence="3" key="1">
    <citation type="submission" date="2018-09" db="EMBL/GenBank/DDBJ databases">
        <authorList>
            <person name="Zhu H."/>
        </authorList>
    </citation>
    <scope>NUCLEOTIDE SEQUENCE [LARGE SCALE GENOMIC DNA]</scope>
    <source>
        <strain evidence="3">K2W31S-8</strain>
    </source>
</reference>
<sequence length="61" mass="6713">MRRSTTPCGCARTSDACLIVPTLRVGTQPVTLGVTEADAERPVRRSHAERGNDRNHPVRSR</sequence>